<feature type="chain" id="PRO_5005188012" evidence="3">
    <location>
        <begin position="25"/>
        <end position="693"/>
    </location>
</feature>
<evidence type="ECO:0000256" key="3">
    <source>
        <dbReference type="SAM" id="SignalP"/>
    </source>
</evidence>
<feature type="transmembrane region" description="Helical" evidence="2">
    <location>
        <begin position="669"/>
        <end position="690"/>
    </location>
</feature>
<proteinExistence type="predicted"/>
<dbReference type="InParanoid" id="A0A0G4EY39"/>
<name>A0A0G4EY39_VITBC</name>
<feature type="compositionally biased region" description="Low complexity" evidence="1">
    <location>
        <begin position="358"/>
        <end position="370"/>
    </location>
</feature>
<evidence type="ECO:0000313" key="5">
    <source>
        <dbReference type="Proteomes" id="UP000041254"/>
    </source>
</evidence>
<feature type="compositionally biased region" description="Pro residues" evidence="1">
    <location>
        <begin position="371"/>
        <end position="381"/>
    </location>
</feature>
<dbReference type="AlphaFoldDB" id="A0A0G4EY39"/>
<feature type="region of interest" description="Disordered" evidence="1">
    <location>
        <begin position="29"/>
        <end position="50"/>
    </location>
</feature>
<keyword evidence="2" id="KW-1133">Transmembrane helix</keyword>
<feature type="compositionally biased region" description="Low complexity" evidence="1">
    <location>
        <begin position="328"/>
        <end position="351"/>
    </location>
</feature>
<evidence type="ECO:0000256" key="1">
    <source>
        <dbReference type="SAM" id="MobiDB-lite"/>
    </source>
</evidence>
<keyword evidence="2" id="KW-0812">Transmembrane</keyword>
<organism evidence="4 5">
    <name type="scientific">Vitrella brassicaformis (strain CCMP3155)</name>
    <dbReference type="NCBI Taxonomy" id="1169540"/>
    <lineage>
        <taxon>Eukaryota</taxon>
        <taxon>Sar</taxon>
        <taxon>Alveolata</taxon>
        <taxon>Colpodellida</taxon>
        <taxon>Vitrellaceae</taxon>
        <taxon>Vitrella</taxon>
    </lineage>
</organism>
<feature type="compositionally biased region" description="Pro residues" evidence="1">
    <location>
        <begin position="243"/>
        <end position="258"/>
    </location>
</feature>
<dbReference type="VEuPathDB" id="CryptoDB:Vbra_8468"/>
<reference evidence="4 5" key="1">
    <citation type="submission" date="2014-11" db="EMBL/GenBank/DDBJ databases">
        <authorList>
            <person name="Zhu J."/>
            <person name="Qi W."/>
            <person name="Song R."/>
        </authorList>
    </citation>
    <scope>NUCLEOTIDE SEQUENCE [LARGE SCALE GENOMIC DNA]</scope>
</reference>
<feature type="region of interest" description="Disordered" evidence="1">
    <location>
        <begin position="128"/>
        <end position="398"/>
    </location>
</feature>
<evidence type="ECO:0000313" key="4">
    <source>
        <dbReference type="EMBL" id="CEM03901.1"/>
    </source>
</evidence>
<gene>
    <name evidence="4" type="ORF">Vbra_8468</name>
</gene>
<protein>
    <submittedName>
        <fullName evidence="4">Uncharacterized protein</fullName>
    </submittedName>
</protein>
<feature type="signal peptide" evidence="3">
    <location>
        <begin position="1"/>
        <end position="24"/>
    </location>
</feature>
<dbReference type="Proteomes" id="UP000041254">
    <property type="component" value="Unassembled WGS sequence"/>
</dbReference>
<feature type="compositionally biased region" description="Low complexity" evidence="1">
    <location>
        <begin position="259"/>
        <end position="300"/>
    </location>
</feature>
<keyword evidence="2" id="KW-0472">Membrane</keyword>
<accession>A0A0G4EY39</accession>
<sequence length="693" mass="75878">MASLFRLLRLGCVVVVVMMGGTIAETAHREGRSKGGARSCANGTRESDGRQQLLHDSPLSFLSIKNRERGKDYPLSMYVYPPPPPMTPAAAAAAAAMYAYGPYMVPLPPPPMPLPPAQYITPEMMMPGANVKSAGRPSLHQRDTSTMVVREASEGDGDGGQTDDTQAAQPPAQDTQQSPQETTSSEQQQQQQPQQQEAPPQDTNQPPQQEQAQQPPSGPQQQEQPNVSAPQAVAAAGAAGAPNVPPPPQQPPQAPPLPQQQQQVSVSVGNGGQQQQPPQQSPVSVSAPQPPAIVAARQLPPQVPPPQQWSGNVPQQQGAGLPPPVLQPPLQQVSQPVAVAPMQPQQQVGPPTAAAGGQPMQPMQPFQPQQQPQPQPLPPQQPQQQSTTSGVGLGLQGPLMGQTLPAGCQLCPCRQQPQQPRPPAADGAGKRVITPVTTVDRLCGEWSLECSSMEREEHGPHMFRESLSMYSRDNVYLEMDDHHKSNRQLKCSREEETLDYALLLEAAYTVQSTRIDPWTNTYILTTQYTYNKIQLTPHSTGRVEDLKKRGCPCGNKDWQKGKPTDITQCDKSSCPEFIPPICSADNTEKKCMSVYDVRLYTEDNKLRYDRLYTKRESDLVTQIREGDVMSTYDSSGECKSADEMRSQMEKYAERKLEGESGAYRSHRTWYLSSSLLWSLYVAMVIAMWMLNTQ</sequence>
<evidence type="ECO:0000256" key="2">
    <source>
        <dbReference type="SAM" id="Phobius"/>
    </source>
</evidence>
<keyword evidence="5" id="KW-1185">Reference proteome</keyword>
<dbReference type="EMBL" id="CDMY01000347">
    <property type="protein sequence ID" value="CEM03901.1"/>
    <property type="molecule type" value="Genomic_DNA"/>
</dbReference>
<feature type="compositionally biased region" description="Low complexity" evidence="1">
    <location>
        <begin position="162"/>
        <end position="242"/>
    </location>
</feature>
<keyword evidence="3" id="KW-0732">Signal</keyword>